<evidence type="ECO:0000256" key="1">
    <source>
        <dbReference type="SAM" id="MobiDB-lite"/>
    </source>
</evidence>
<reference evidence="2 3" key="1">
    <citation type="submission" date="2021-02" db="EMBL/GenBank/DDBJ databases">
        <title>Variation within the Batrachochytrium salamandrivorans European outbreak.</title>
        <authorList>
            <person name="Kelly M."/>
            <person name="Pasmans F."/>
            <person name="Shea T.P."/>
            <person name="Munoz J.F."/>
            <person name="Carranza S."/>
            <person name="Cuomo C.A."/>
            <person name="Martel A."/>
        </authorList>
    </citation>
    <scope>NUCLEOTIDE SEQUENCE [LARGE SCALE GENOMIC DNA]</scope>
    <source>
        <strain evidence="2 3">AMFP18/2</strain>
    </source>
</reference>
<organism evidence="2 3">
    <name type="scientific">Batrachochytrium salamandrivorans</name>
    <dbReference type="NCBI Taxonomy" id="1357716"/>
    <lineage>
        <taxon>Eukaryota</taxon>
        <taxon>Fungi</taxon>
        <taxon>Fungi incertae sedis</taxon>
        <taxon>Chytridiomycota</taxon>
        <taxon>Chytridiomycota incertae sedis</taxon>
        <taxon>Chytridiomycetes</taxon>
        <taxon>Rhizophydiales</taxon>
        <taxon>Rhizophydiales incertae sedis</taxon>
        <taxon>Batrachochytrium</taxon>
    </lineage>
</organism>
<comment type="caution">
    <text evidence="2">The sequence shown here is derived from an EMBL/GenBank/DDBJ whole genome shotgun (WGS) entry which is preliminary data.</text>
</comment>
<keyword evidence="3" id="KW-1185">Reference proteome</keyword>
<gene>
    <name evidence="2" type="ORF">BASA50_007782</name>
</gene>
<sequence>MLQRPLSCQRNSIDQGWRLLQLQLLQKQKQKHRIHPRRNMCYSQQCRFSSSASSIPATAATRTWTTTRTWSTTAATTYNNRDTWLVTPTAAVMAYACTSHAARPNALTRISSYRYSSVALSSSASLPLMQAGSSISHAVGSSVGTDRTAASSTLIDTNAGVAAKESNSVPSYDQQQQEHHHQQQQQQQNPQNSNQKHKSLFSLPSIFSRSSATNGSDIAAAAPLLEHSLIDYPWLLSTAPTRETTPSFWQALRDKHYLGVATERTKDLLHHPVYRFPSQFLTDTSESITAIFKALSDPAMASSPEMLEPLMVRGLINHFAPAYDSLAARGHRPKFILHSTPSIRLKSIMLTYGPYPPPEGYVMQDWFKFLRLIIPRTDADFETHPRQREIFKAAQDEGVFIRATVVVNCDLEFVIEDIASGDMPLLRDRRSRFEIQFVSPHFTPWDNLFVAEGDPLPVLTSCDQVQGQPLLQEGEVSPSITSASSPSADLCTPVHAGTVGSEVQTQHQDSPPLAPLLDKKAVEEARIHRDMFKKETLRQVLAWKWRMSDIDGLLGERSTNNTERTS</sequence>
<feature type="region of interest" description="Disordered" evidence="1">
    <location>
        <begin position="163"/>
        <end position="197"/>
    </location>
</feature>
<dbReference type="EMBL" id="JAFCIX010000365">
    <property type="protein sequence ID" value="KAH6592945.1"/>
    <property type="molecule type" value="Genomic_DNA"/>
</dbReference>
<evidence type="ECO:0000313" key="2">
    <source>
        <dbReference type="EMBL" id="KAH6592945.1"/>
    </source>
</evidence>
<protein>
    <submittedName>
        <fullName evidence="2">Uncharacterized protein</fullName>
    </submittedName>
</protein>
<accession>A0ABQ8F690</accession>
<proteinExistence type="predicted"/>
<evidence type="ECO:0000313" key="3">
    <source>
        <dbReference type="Proteomes" id="UP001648503"/>
    </source>
</evidence>
<dbReference type="Proteomes" id="UP001648503">
    <property type="component" value="Unassembled WGS sequence"/>
</dbReference>
<feature type="compositionally biased region" description="Low complexity" evidence="1">
    <location>
        <begin position="183"/>
        <end position="194"/>
    </location>
</feature>
<name>A0ABQ8F690_9FUNG</name>